<dbReference type="InterPro" id="IPR011639">
    <property type="entry name" value="MethylTrfase_TaqI-like_dom"/>
</dbReference>
<keyword evidence="7" id="KW-0540">Nuclease</keyword>
<proteinExistence type="predicted"/>
<evidence type="ECO:0000256" key="2">
    <source>
        <dbReference type="ARBA" id="ARBA00022603"/>
    </source>
</evidence>
<keyword evidence="4" id="KW-0949">S-adenosyl-L-methionine</keyword>
<dbReference type="GO" id="GO:0009307">
    <property type="term" value="P:DNA restriction-modification system"/>
    <property type="evidence" value="ECO:0007669"/>
    <property type="project" value="UniProtKB-KW"/>
</dbReference>
<reference evidence="7 8" key="1">
    <citation type="journal article" date="2017" name="Int. J. Syst. Evol. Microbiol.">
        <title>Bacillus notoginsengisoli sp. nov., a novel bacterium isolated from the rhizosphere of Panax notoginseng.</title>
        <authorList>
            <person name="Zhang M.Y."/>
            <person name="Cheng J."/>
            <person name="Cai Y."/>
            <person name="Zhang T.Y."/>
            <person name="Wu Y.Y."/>
            <person name="Manikprabhu D."/>
            <person name="Li W.J."/>
            <person name="Zhang Y.X."/>
        </authorList>
    </citation>
    <scope>NUCLEOTIDE SEQUENCE [LARGE SCALE GENOMIC DNA]</scope>
    <source>
        <strain evidence="7 8">JCM 30743</strain>
    </source>
</reference>
<gene>
    <name evidence="7" type="ORF">D1B31_04665</name>
</gene>
<dbReference type="Proteomes" id="UP000284416">
    <property type="component" value="Unassembled WGS sequence"/>
</dbReference>
<dbReference type="Gene3D" id="3.90.1570.30">
    <property type="match status" value="1"/>
</dbReference>
<comment type="catalytic activity">
    <reaction evidence="5">
        <text>a 2'-deoxyadenosine in DNA + S-adenosyl-L-methionine = an N(6)-methyl-2'-deoxyadenosine in DNA + S-adenosyl-L-homocysteine + H(+)</text>
        <dbReference type="Rhea" id="RHEA:15197"/>
        <dbReference type="Rhea" id="RHEA-COMP:12418"/>
        <dbReference type="Rhea" id="RHEA-COMP:12419"/>
        <dbReference type="ChEBI" id="CHEBI:15378"/>
        <dbReference type="ChEBI" id="CHEBI:57856"/>
        <dbReference type="ChEBI" id="CHEBI:59789"/>
        <dbReference type="ChEBI" id="CHEBI:90615"/>
        <dbReference type="ChEBI" id="CHEBI:90616"/>
        <dbReference type="EC" id="2.1.1.72"/>
    </reaction>
</comment>
<dbReference type="EMBL" id="QWEG01000003">
    <property type="protein sequence ID" value="RHW41946.1"/>
    <property type="molecule type" value="Genomic_DNA"/>
</dbReference>
<name>A0A417YWK9_9BACI</name>
<dbReference type="InterPro" id="IPR002052">
    <property type="entry name" value="DNA_methylase_N6_adenine_CS"/>
</dbReference>
<dbReference type="Pfam" id="PF07669">
    <property type="entry name" value="Eco57I"/>
    <property type="match status" value="1"/>
</dbReference>
<organism evidence="7 8">
    <name type="scientific">Neobacillus notoginsengisoli</name>
    <dbReference type="NCBI Taxonomy" id="1578198"/>
    <lineage>
        <taxon>Bacteria</taxon>
        <taxon>Bacillati</taxon>
        <taxon>Bacillota</taxon>
        <taxon>Bacilli</taxon>
        <taxon>Bacillales</taxon>
        <taxon>Bacillaceae</taxon>
        <taxon>Neobacillus</taxon>
    </lineage>
</organism>
<feature type="domain" description="Type II methyltransferase M.TaqI-like" evidence="6">
    <location>
        <begin position="439"/>
        <end position="636"/>
    </location>
</feature>
<dbReference type="AlphaFoldDB" id="A0A417YWK9"/>
<keyword evidence="8" id="KW-1185">Reference proteome</keyword>
<dbReference type="Gene3D" id="3.40.50.150">
    <property type="entry name" value="Vaccinia Virus protein VP39"/>
    <property type="match status" value="1"/>
</dbReference>
<comment type="caution">
    <text evidence="7">The sequence shown here is derived from an EMBL/GenBank/DDBJ whole genome shotgun (WGS) entry which is preliminary data.</text>
</comment>
<dbReference type="GO" id="GO:0003677">
    <property type="term" value="F:DNA binding"/>
    <property type="evidence" value="ECO:0007669"/>
    <property type="project" value="UniProtKB-KW"/>
</dbReference>
<dbReference type="GO" id="GO:0005524">
    <property type="term" value="F:ATP binding"/>
    <property type="evidence" value="ECO:0007669"/>
    <property type="project" value="UniProtKB-KW"/>
</dbReference>
<keyword evidence="7" id="KW-0378">Hydrolase</keyword>
<sequence>MHIGELVEKYKAHKSSFIKSTYNETQLRNDFIDPFLKCLGWDVDNSKGKTHVLRDVIQEEYIEIKDEKTKKNPDYTLRINGTRKLFVEVKKPSINILDSDKSAFQTRRYGWSANLGISILTTFEHLIIYDCRFTPNEYDNAHVARYKVYSYEDYEEYFDEIRELISYEAANSGALDKMFDVNTRDGETFDEYFLQQIENWREKLAETAIKNNTDLGEENINFVIQRLLNRIIFLRVCEDRTIEKYETIKGVESYEELKGLFEKSDKKFNSGLFDFIDDTLLLDLEIDSDVLIEIFSELYFPQSPYDFSVVDPTILSQIYEHFLSKKVIIESGGTFQIKESPEIAASNGVVPTPKIIVEQIVKETITPLIEGKSFNEICDLKIADICCGSGTFLISSYDFLVEKIMEKIIEEKIDDSALVYETEEGLALTLKAKRNILENNLFGVDINPYAVEVSEFSLLLKLLEGEDEASVNNFIHEHSEKVLPNLKSNIKFGNSLVDGKFFNFMPEALHDDEVLFNVNPFEWKEEFPHIMKSGGFDAIVGNPPYVRIQNMKRYSPEELKYYQSQDSEYTVAKKDTVDKYFVFIERAINLLKPTGLLGYIVPHKFFILKGGKELRKFIAEKYQISKIINFGVTQVFPGRSTYTAILIIQRSIMEQFMYKKVNNISAEALSSEENTRFYRSENYNSDPWIFLAPETEAVFNKFTGDQFKPLGEITDISVGLQTSRDEIYIFIPENETANTFIFNYKGKRYEIEKSICRPAIYDLSFDVFESIQGNAQMIFPYEIKDEEAHLLEEIILKNDYPLAWSYLNEFKTVLEKRSLQGRNPIWYQFGRSQSLSKFHDTEKLVWSVLATGSPYVLDKNNLLFTGGGNGPYYGLINESNYSLNYFLGILSHPVIESMVKAGASEFRGSYYSHGKQFIEKIPIKKIDFTNQAEVDKYNTVVTTVESLIINTRKVKVEENVSHKKMLKRRLDALFNQLIQVINSLYKISDAEFATVLNDEMLTAVLGEEE</sequence>
<evidence type="ECO:0000256" key="3">
    <source>
        <dbReference type="ARBA" id="ARBA00022679"/>
    </source>
</evidence>
<dbReference type="PANTHER" id="PTHR33841:SF1">
    <property type="entry name" value="DNA METHYLTRANSFERASE A"/>
    <property type="match status" value="1"/>
</dbReference>
<evidence type="ECO:0000256" key="5">
    <source>
        <dbReference type="ARBA" id="ARBA00047942"/>
    </source>
</evidence>
<dbReference type="PRINTS" id="PR00507">
    <property type="entry name" value="N12N6MTFRASE"/>
</dbReference>
<dbReference type="PROSITE" id="PS00092">
    <property type="entry name" value="N6_MTASE"/>
    <property type="match status" value="1"/>
</dbReference>
<dbReference type="PANTHER" id="PTHR33841">
    <property type="entry name" value="DNA METHYLTRANSFERASE YEEA-RELATED"/>
    <property type="match status" value="1"/>
</dbReference>
<keyword evidence="7" id="KW-0255">Endonuclease</keyword>
<dbReference type="GO" id="GO:0009007">
    <property type="term" value="F:site-specific DNA-methyltransferase (adenine-specific) activity"/>
    <property type="evidence" value="ECO:0007669"/>
    <property type="project" value="UniProtKB-EC"/>
</dbReference>
<evidence type="ECO:0000256" key="1">
    <source>
        <dbReference type="ARBA" id="ARBA00011900"/>
    </source>
</evidence>
<dbReference type="InterPro" id="IPR029063">
    <property type="entry name" value="SAM-dependent_MTases_sf"/>
</dbReference>
<evidence type="ECO:0000256" key="4">
    <source>
        <dbReference type="ARBA" id="ARBA00022691"/>
    </source>
</evidence>
<dbReference type="EC" id="2.1.1.72" evidence="1"/>
<accession>A0A417YWK9</accession>
<dbReference type="GO" id="GO:0032259">
    <property type="term" value="P:methylation"/>
    <property type="evidence" value="ECO:0007669"/>
    <property type="project" value="UniProtKB-KW"/>
</dbReference>
<evidence type="ECO:0000313" key="8">
    <source>
        <dbReference type="Proteomes" id="UP000284416"/>
    </source>
</evidence>
<evidence type="ECO:0000313" key="7">
    <source>
        <dbReference type="EMBL" id="RHW41946.1"/>
    </source>
</evidence>
<dbReference type="SUPFAM" id="SSF53335">
    <property type="entry name" value="S-adenosyl-L-methionine-dependent methyltransferases"/>
    <property type="match status" value="1"/>
</dbReference>
<keyword evidence="2" id="KW-0489">Methyltransferase</keyword>
<dbReference type="GO" id="GO:0009035">
    <property type="term" value="F:type I site-specific deoxyribonuclease activity"/>
    <property type="evidence" value="ECO:0007669"/>
    <property type="project" value="UniProtKB-EC"/>
</dbReference>
<protein>
    <recommendedName>
        <fullName evidence="1">site-specific DNA-methyltransferase (adenine-specific)</fullName>
        <ecNumber evidence="1">2.1.1.72</ecNumber>
    </recommendedName>
</protein>
<dbReference type="InterPro" id="IPR050953">
    <property type="entry name" value="N4_N6_ade-DNA_methylase"/>
</dbReference>
<keyword evidence="3" id="KW-0808">Transferase</keyword>
<evidence type="ECO:0000259" key="6">
    <source>
        <dbReference type="Pfam" id="PF07669"/>
    </source>
</evidence>